<evidence type="ECO:0000313" key="5">
    <source>
        <dbReference type="EMBL" id="PQJ14961.1"/>
    </source>
</evidence>
<dbReference type="InterPro" id="IPR029044">
    <property type="entry name" value="Nucleotide-diphossugar_trans"/>
</dbReference>
<dbReference type="PANTHER" id="PTHR43179:SF12">
    <property type="entry name" value="GALACTOFURANOSYLTRANSFERASE GLFT2"/>
    <property type="match status" value="1"/>
</dbReference>
<proteinExistence type="inferred from homology"/>
<keyword evidence="6" id="KW-1185">Reference proteome</keyword>
<dbReference type="AlphaFoldDB" id="A0A2S7T5W3"/>
<feature type="domain" description="Glycosyltransferase 2-like" evidence="4">
    <location>
        <begin position="6"/>
        <end position="181"/>
    </location>
</feature>
<dbReference type="GO" id="GO:0016757">
    <property type="term" value="F:glycosyltransferase activity"/>
    <property type="evidence" value="ECO:0007669"/>
    <property type="project" value="UniProtKB-KW"/>
</dbReference>
<gene>
    <name evidence="5" type="ORF">BST99_03735</name>
</gene>
<evidence type="ECO:0000256" key="1">
    <source>
        <dbReference type="ARBA" id="ARBA00006739"/>
    </source>
</evidence>
<dbReference type="OrthoDB" id="9771846at2"/>
<accession>A0A2S7T5W3</accession>
<dbReference type="CDD" id="cd04186">
    <property type="entry name" value="GT_2_like_c"/>
    <property type="match status" value="1"/>
</dbReference>
<protein>
    <submittedName>
        <fullName evidence="5">dTDP-Rha--alpha-D-GlcNAc-pyrophosphate polyprenol alpha-3-L-rhamnosyltransferase</fullName>
    </submittedName>
</protein>
<dbReference type="SUPFAM" id="SSF53448">
    <property type="entry name" value="Nucleotide-diphospho-sugar transferases"/>
    <property type="match status" value="1"/>
</dbReference>
<dbReference type="InterPro" id="IPR001173">
    <property type="entry name" value="Glyco_trans_2-like"/>
</dbReference>
<name>A0A2S7T5W3_9FLAO</name>
<keyword evidence="2" id="KW-0328">Glycosyltransferase</keyword>
<reference evidence="6" key="1">
    <citation type="submission" date="2016-11" db="EMBL/GenBank/DDBJ databases">
        <title>Trade-off between light-utilization and light-protection in marine flavobacteria.</title>
        <authorList>
            <person name="Kumagai Y."/>
            <person name="Yoshizawa S."/>
            <person name="Kogure K."/>
        </authorList>
    </citation>
    <scope>NUCLEOTIDE SEQUENCE [LARGE SCALE GENOMIC DNA]</scope>
    <source>
        <strain evidence="6">SG-18</strain>
    </source>
</reference>
<evidence type="ECO:0000313" key="6">
    <source>
        <dbReference type="Proteomes" id="UP000239366"/>
    </source>
</evidence>
<organism evidence="5 6">
    <name type="scientific">Aureicoccus marinus</name>
    <dbReference type="NCBI Taxonomy" id="754435"/>
    <lineage>
        <taxon>Bacteria</taxon>
        <taxon>Pseudomonadati</taxon>
        <taxon>Bacteroidota</taxon>
        <taxon>Flavobacteriia</taxon>
        <taxon>Flavobacteriales</taxon>
        <taxon>Flavobacteriaceae</taxon>
        <taxon>Aureicoccus</taxon>
    </lineage>
</organism>
<keyword evidence="3 5" id="KW-0808">Transferase</keyword>
<dbReference type="RefSeq" id="WP_105000607.1">
    <property type="nucleotide sequence ID" value="NZ_MQVX01000001.1"/>
</dbReference>
<dbReference type="PANTHER" id="PTHR43179">
    <property type="entry name" value="RHAMNOSYLTRANSFERASE WBBL"/>
    <property type="match status" value="1"/>
</dbReference>
<evidence type="ECO:0000259" key="4">
    <source>
        <dbReference type="Pfam" id="PF00535"/>
    </source>
</evidence>
<comment type="similarity">
    <text evidence="1">Belongs to the glycosyltransferase 2 family.</text>
</comment>
<dbReference type="Pfam" id="PF00535">
    <property type="entry name" value="Glycos_transf_2"/>
    <property type="match status" value="1"/>
</dbReference>
<comment type="caution">
    <text evidence="5">The sequence shown here is derived from an EMBL/GenBank/DDBJ whole genome shotgun (WGS) entry which is preliminary data.</text>
</comment>
<dbReference type="Proteomes" id="UP000239366">
    <property type="component" value="Unassembled WGS sequence"/>
</dbReference>
<evidence type="ECO:0000256" key="3">
    <source>
        <dbReference type="ARBA" id="ARBA00022679"/>
    </source>
</evidence>
<dbReference type="Gene3D" id="3.90.550.10">
    <property type="entry name" value="Spore Coat Polysaccharide Biosynthesis Protein SpsA, Chain A"/>
    <property type="match status" value="1"/>
</dbReference>
<dbReference type="EMBL" id="MQVX01000001">
    <property type="protein sequence ID" value="PQJ14961.1"/>
    <property type="molecule type" value="Genomic_DNA"/>
</dbReference>
<evidence type="ECO:0000256" key="2">
    <source>
        <dbReference type="ARBA" id="ARBA00022676"/>
    </source>
</evidence>
<sequence length="333" mass="37942">MKVALVILNYNGASLLSKYLPSVLAHSQGTEVWVIDNASTDDSARVLEEEFPQVNVLFNSENNGYAGGYNWGLTQIEADVYGLLNSDLQVTSGWLEPLAYMMKENPEISIVQPKIKDLKKPEYFEYAGAAGGFLDRLGYPFCRGRVFQSIETDLGQYNDTIPVFWATGACFLVRSSVFHELGGFDADYFAHQEEIDFCWRAQNQGHQVWYNGQSEVFHLGGSTLSNMNPRKTFLNFRNSLFTLLKNTAKPEVFALLFARMVLDGIAAVVFLLQRKPAHSWAVFRAHLAFYQSCRSMWAKRGKSQKSVKFYRTTSIVWLHYVQQIREYRGLVKD</sequence>